<reference evidence="2" key="1">
    <citation type="submission" date="2020-01" db="EMBL/GenBank/DDBJ databases">
        <title>Genome Sequencing of Three Apophysomyces-Like Fungal Strains Confirms a Novel Fungal Genus in the Mucoromycota with divergent Burkholderia-like Endosymbiotic Bacteria.</title>
        <authorList>
            <person name="Stajich J.E."/>
            <person name="Macias A.M."/>
            <person name="Carter-House D."/>
            <person name="Lovett B."/>
            <person name="Kasson L.R."/>
            <person name="Berry K."/>
            <person name="Grigoriev I."/>
            <person name="Chang Y."/>
            <person name="Spatafora J."/>
            <person name="Kasson M.T."/>
        </authorList>
    </citation>
    <scope>NUCLEOTIDE SEQUENCE</scope>
    <source>
        <strain evidence="2">NRRL A-21654</strain>
    </source>
</reference>
<proteinExistence type="predicted"/>
<sequence length="316" mass="36303">MDTSNRQSSDTVDATETYRMCLHLMQTAQDQVNNNATILSTLKSIQMEQIRHHSAHKKGRAKEDYPPPTVQELVKHGSIAKQDEKSVKKNLKFSELNSEVVTKAATFLESMVSKSHIPLNLCAGHWGAIAVLKNQWAHAQDTIRRRTKRSNSRRGEQSTMAQDIPAGDPFHEDDGLSYSSENAFTDVEDSDHEDADDTVLTDTPVLSRNSSGKRPNAAPQSFVKRRRINFPRKIHKHEGLLLDNIRRIQKQEGFLLDNIRKMQEQEALLLDDIRKKRKDEGLLLDDIRKWRRQEPTIYMETTWLLQTNAENIRQIT</sequence>
<gene>
    <name evidence="2" type="ORF">EC973_007173</name>
</gene>
<keyword evidence="3" id="KW-1185">Reference proteome</keyword>
<evidence type="ECO:0000256" key="1">
    <source>
        <dbReference type="SAM" id="MobiDB-lite"/>
    </source>
</evidence>
<comment type="caution">
    <text evidence="2">The sequence shown here is derived from an EMBL/GenBank/DDBJ whole genome shotgun (WGS) entry which is preliminary data.</text>
</comment>
<dbReference type="Proteomes" id="UP000605846">
    <property type="component" value="Unassembled WGS sequence"/>
</dbReference>
<evidence type="ECO:0000313" key="3">
    <source>
        <dbReference type="Proteomes" id="UP000605846"/>
    </source>
</evidence>
<protein>
    <submittedName>
        <fullName evidence="2">Uncharacterized protein</fullName>
    </submittedName>
</protein>
<feature type="compositionally biased region" description="Acidic residues" evidence="1">
    <location>
        <begin position="186"/>
        <end position="199"/>
    </location>
</feature>
<dbReference type="EMBL" id="JABAYA010000005">
    <property type="protein sequence ID" value="KAF7732068.1"/>
    <property type="molecule type" value="Genomic_DNA"/>
</dbReference>
<name>A0A8H7BWA4_9FUNG</name>
<accession>A0A8H7BWA4</accession>
<feature type="region of interest" description="Disordered" evidence="1">
    <location>
        <begin position="139"/>
        <end position="219"/>
    </location>
</feature>
<dbReference type="AlphaFoldDB" id="A0A8H7BWA4"/>
<evidence type="ECO:0000313" key="2">
    <source>
        <dbReference type="EMBL" id="KAF7732068.1"/>
    </source>
</evidence>
<organism evidence="2 3">
    <name type="scientific">Apophysomyces ossiformis</name>
    <dbReference type="NCBI Taxonomy" id="679940"/>
    <lineage>
        <taxon>Eukaryota</taxon>
        <taxon>Fungi</taxon>
        <taxon>Fungi incertae sedis</taxon>
        <taxon>Mucoromycota</taxon>
        <taxon>Mucoromycotina</taxon>
        <taxon>Mucoromycetes</taxon>
        <taxon>Mucorales</taxon>
        <taxon>Mucorineae</taxon>
        <taxon>Mucoraceae</taxon>
        <taxon>Apophysomyces</taxon>
    </lineage>
</organism>
<feature type="compositionally biased region" description="Polar residues" evidence="1">
    <location>
        <begin position="200"/>
        <end position="213"/>
    </location>
</feature>